<organism evidence="1 2">
    <name type="scientific">Peronospora matthiolae</name>
    <dbReference type="NCBI Taxonomy" id="2874970"/>
    <lineage>
        <taxon>Eukaryota</taxon>
        <taxon>Sar</taxon>
        <taxon>Stramenopiles</taxon>
        <taxon>Oomycota</taxon>
        <taxon>Peronosporomycetes</taxon>
        <taxon>Peronosporales</taxon>
        <taxon>Peronosporaceae</taxon>
        <taxon>Peronospora</taxon>
    </lineage>
</organism>
<dbReference type="EMBL" id="CAKLBY020000378">
    <property type="protein sequence ID" value="CAK7947445.1"/>
    <property type="molecule type" value="Genomic_DNA"/>
</dbReference>
<reference evidence="1" key="1">
    <citation type="submission" date="2024-01" db="EMBL/GenBank/DDBJ databases">
        <authorList>
            <person name="Webb A."/>
        </authorList>
    </citation>
    <scope>NUCLEOTIDE SEQUENCE</scope>
    <source>
        <strain evidence="1">Pm1</strain>
    </source>
</reference>
<sequence>MSSPQQQQRHLQQQQDQHVGTAACLSALLFQMINSVRRLSMRDIVGHALTNTDVAAAAVFGFRPNIRSLL</sequence>
<gene>
    <name evidence="1" type="ORF">PM001_LOCUS32595</name>
</gene>
<comment type="caution">
    <text evidence="1">The sequence shown here is derived from an EMBL/GenBank/DDBJ whole genome shotgun (WGS) entry which is preliminary data.</text>
</comment>
<proteinExistence type="predicted"/>
<protein>
    <submittedName>
        <fullName evidence="1">Uncharacterized protein</fullName>
    </submittedName>
</protein>
<evidence type="ECO:0000313" key="1">
    <source>
        <dbReference type="EMBL" id="CAK7947445.1"/>
    </source>
</evidence>
<accession>A0AAV1VMI9</accession>
<dbReference type="Proteomes" id="UP001162060">
    <property type="component" value="Unassembled WGS sequence"/>
</dbReference>
<name>A0AAV1VMI9_9STRA</name>
<dbReference type="AlphaFoldDB" id="A0AAV1VMI9"/>
<evidence type="ECO:0000313" key="2">
    <source>
        <dbReference type="Proteomes" id="UP001162060"/>
    </source>
</evidence>